<accession>A0ABS8WT95</accession>
<name>A0ABS8WT95_DATST</name>
<dbReference type="EMBL" id="JACEIK010010479">
    <property type="protein sequence ID" value="MCE3215205.1"/>
    <property type="molecule type" value="Genomic_DNA"/>
</dbReference>
<protein>
    <submittedName>
        <fullName evidence="2">Uncharacterized protein</fullName>
    </submittedName>
</protein>
<feature type="compositionally biased region" description="Polar residues" evidence="1">
    <location>
        <begin position="54"/>
        <end position="69"/>
    </location>
</feature>
<sequence>MGQRVQGNKELVLWKPAKEKEMGNVHSGSKKAKMTMPPQQNKETWSLEKETKRSQSCKNQLNCRDSSYK</sequence>
<keyword evidence="3" id="KW-1185">Reference proteome</keyword>
<evidence type="ECO:0000256" key="1">
    <source>
        <dbReference type="SAM" id="MobiDB-lite"/>
    </source>
</evidence>
<proteinExistence type="predicted"/>
<evidence type="ECO:0000313" key="2">
    <source>
        <dbReference type="EMBL" id="MCE3215205.1"/>
    </source>
</evidence>
<dbReference type="Proteomes" id="UP000823775">
    <property type="component" value="Unassembled WGS sequence"/>
</dbReference>
<gene>
    <name evidence="2" type="ORF">HAX54_001258</name>
</gene>
<feature type="non-terminal residue" evidence="2">
    <location>
        <position position="69"/>
    </location>
</feature>
<feature type="region of interest" description="Disordered" evidence="1">
    <location>
        <begin position="1"/>
        <end position="69"/>
    </location>
</feature>
<reference evidence="2 3" key="1">
    <citation type="journal article" date="2021" name="BMC Genomics">
        <title>Datura genome reveals duplications of psychoactive alkaloid biosynthetic genes and high mutation rate following tissue culture.</title>
        <authorList>
            <person name="Rajewski A."/>
            <person name="Carter-House D."/>
            <person name="Stajich J."/>
            <person name="Litt A."/>
        </authorList>
    </citation>
    <scope>NUCLEOTIDE SEQUENCE [LARGE SCALE GENOMIC DNA]</scope>
    <source>
        <strain evidence="2">AR-01</strain>
    </source>
</reference>
<organism evidence="2 3">
    <name type="scientific">Datura stramonium</name>
    <name type="common">Jimsonweed</name>
    <name type="synonym">Common thornapple</name>
    <dbReference type="NCBI Taxonomy" id="4076"/>
    <lineage>
        <taxon>Eukaryota</taxon>
        <taxon>Viridiplantae</taxon>
        <taxon>Streptophyta</taxon>
        <taxon>Embryophyta</taxon>
        <taxon>Tracheophyta</taxon>
        <taxon>Spermatophyta</taxon>
        <taxon>Magnoliopsida</taxon>
        <taxon>eudicotyledons</taxon>
        <taxon>Gunneridae</taxon>
        <taxon>Pentapetalae</taxon>
        <taxon>asterids</taxon>
        <taxon>lamiids</taxon>
        <taxon>Solanales</taxon>
        <taxon>Solanaceae</taxon>
        <taxon>Solanoideae</taxon>
        <taxon>Datureae</taxon>
        <taxon>Datura</taxon>
    </lineage>
</organism>
<comment type="caution">
    <text evidence="2">The sequence shown here is derived from an EMBL/GenBank/DDBJ whole genome shotgun (WGS) entry which is preliminary data.</text>
</comment>
<evidence type="ECO:0000313" key="3">
    <source>
        <dbReference type="Proteomes" id="UP000823775"/>
    </source>
</evidence>